<dbReference type="InterPro" id="IPR011066">
    <property type="entry name" value="MscS_channel_C_sf"/>
</dbReference>
<feature type="domain" description="Mechanosensitive ion channel MscS" evidence="9">
    <location>
        <begin position="395"/>
        <end position="458"/>
    </location>
</feature>
<evidence type="ECO:0000313" key="12">
    <source>
        <dbReference type="Proteomes" id="UP001056201"/>
    </source>
</evidence>
<feature type="transmembrane region" description="Helical" evidence="7">
    <location>
        <begin position="185"/>
        <end position="207"/>
    </location>
</feature>
<feature type="transmembrane region" description="Helical" evidence="7">
    <location>
        <begin position="378"/>
        <end position="405"/>
    </location>
</feature>
<comment type="subcellular location">
    <subcellularLocation>
        <location evidence="7">Cell inner membrane</location>
        <topology evidence="7">Multi-pass membrane protein</topology>
    </subcellularLocation>
    <subcellularLocation>
        <location evidence="1">Cell membrane</location>
        <topology evidence="1">Multi-pass membrane protein</topology>
    </subcellularLocation>
</comment>
<keyword evidence="7" id="KW-0813">Transport</keyword>
<feature type="transmembrane region" description="Helical" evidence="7">
    <location>
        <begin position="247"/>
        <end position="272"/>
    </location>
</feature>
<keyword evidence="6 7" id="KW-0472">Membrane</keyword>
<accession>A0ABY4S2F2</accession>
<dbReference type="Gene3D" id="2.30.30.60">
    <property type="match status" value="1"/>
</dbReference>
<dbReference type="SUPFAM" id="SSF50182">
    <property type="entry name" value="Sm-like ribonucleoproteins"/>
    <property type="match status" value="1"/>
</dbReference>
<dbReference type="InterPro" id="IPR006685">
    <property type="entry name" value="MscS_channel_2nd"/>
</dbReference>
<dbReference type="InterPro" id="IPR023408">
    <property type="entry name" value="MscS_beta-dom_sf"/>
</dbReference>
<name>A0ABY4S2F2_AQUTE</name>
<evidence type="ECO:0000256" key="6">
    <source>
        <dbReference type="ARBA" id="ARBA00023136"/>
    </source>
</evidence>
<dbReference type="EMBL" id="CP097635">
    <property type="protein sequence ID" value="URI07138.1"/>
    <property type="molecule type" value="Genomic_DNA"/>
</dbReference>
<feature type="region of interest" description="Disordered" evidence="8">
    <location>
        <begin position="1"/>
        <end position="20"/>
    </location>
</feature>
<comment type="subunit">
    <text evidence="7">Homoheptamer.</text>
</comment>
<feature type="transmembrane region" description="Helical" evidence="7">
    <location>
        <begin position="292"/>
        <end position="317"/>
    </location>
</feature>
<dbReference type="Pfam" id="PF21082">
    <property type="entry name" value="MS_channel_3rd"/>
    <property type="match status" value="1"/>
</dbReference>
<evidence type="ECO:0000256" key="2">
    <source>
        <dbReference type="ARBA" id="ARBA00008017"/>
    </source>
</evidence>
<evidence type="ECO:0000259" key="9">
    <source>
        <dbReference type="Pfam" id="PF00924"/>
    </source>
</evidence>
<evidence type="ECO:0000313" key="11">
    <source>
        <dbReference type="EMBL" id="URI07138.1"/>
    </source>
</evidence>
<feature type="transmembrane region" description="Helical" evidence="7">
    <location>
        <begin position="349"/>
        <end position="366"/>
    </location>
</feature>
<evidence type="ECO:0000259" key="10">
    <source>
        <dbReference type="Pfam" id="PF21082"/>
    </source>
</evidence>
<comment type="function">
    <text evidence="7">Mechanosensitive channel that participates in the regulation of osmotic pressure changes within the cell, opening in response to stretch forces in the membrane lipid bilayer, without the need for other proteins. Contributes to normal resistance to hypoosmotic shock. Forms an ion channel of 1.0 nanosiemens conductance with a slight preference for anions.</text>
</comment>
<dbReference type="SUPFAM" id="SSF82689">
    <property type="entry name" value="Mechanosensitive channel protein MscS (YggB), C-terminal domain"/>
    <property type="match status" value="1"/>
</dbReference>
<keyword evidence="7" id="KW-0406">Ion transport</keyword>
<evidence type="ECO:0000256" key="5">
    <source>
        <dbReference type="ARBA" id="ARBA00022989"/>
    </source>
</evidence>
<keyword evidence="7" id="KW-0407">Ion channel</keyword>
<evidence type="ECO:0000256" key="7">
    <source>
        <dbReference type="RuleBase" id="RU369025"/>
    </source>
</evidence>
<evidence type="ECO:0000256" key="8">
    <source>
        <dbReference type="SAM" id="MobiDB-lite"/>
    </source>
</evidence>
<evidence type="ECO:0000256" key="1">
    <source>
        <dbReference type="ARBA" id="ARBA00004651"/>
    </source>
</evidence>
<dbReference type="PANTHER" id="PTHR30221:SF18">
    <property type="entry name" value="SLL0590 PROTEIN"/>
    <property type="match status" value="1"/>
</dbReference>
<evidence type="ECO:0000256" key="4">
    <source>
        <dbReference type="ARBA" id="ARBA00022692"/>
    </source>
</evidence>
<feature type="domain" description="Mechanosensitive ion channel MscS C-terminal" evidence="10">
    <location>
        <begin position="470"/>
        <end position="552"/>
    </location>
</feature>
<keyword evidence="3" id="KW-1003">Cell membrane</keyword>
<protein>
    <recommendedName>
        <fullName evidence="7">Small-conductance mechanosensitive channel</fullName>
    </recommendedName>
</protein>
<evidence type="ECO:0000256" key="3">
    <source>
        <dbReference type="ARBA" id="ARBA00022475"/>
    </source>
</evidence>
<dbReference type="InterPro" id="IPR049278">
    <property type="entry name" value="MS_channel_C"/>
</dbReference>
<organism evidence="11 12">
    <name type="scientific">Aquincola tertiaricarbonis</name>
    <dbReference type="NCBI Taxonomy" id="391953"/>
    <lineage>
        <taxon>Bacteria</taxon>
        <taxon>Pseudomonadati</taxon>
        <taxon>Pseudomonadota</taxon>
        <taxon>Betaproteobacteria</taxon>
        <taxon>Burkholderiales</taxon>
        <taxon>Sphaerotilaceae</taxon>
        <taxon>Aquincola</taxon>
    </lineage>
</organism>
<dbReference type="RefSeq" id="WP_250195403.1">
    <property type="nucleotide sequence ID" value="NZ_CP097635.1"/>
</dbReference>
<proteinExistence type="inferred from homology"/>
<comment type="similarity">
    <text evidence="2 7">Belongs to the MscS (TC 1.A.23) family.</text>
</comment>
<keyword evidence="4 7" id="KW-0812">Transmembrane</keyword>
<dbReference type="Pfam" id="PF00924">
    <property type="entry name" value="MS_channel_2nd"/>
    <property type="match status" value="1"/>
</dbReference>
<reference evidence="11" key="1">
    <citation type="submission" date="2022-05" db="EMBL/GenBank/DDBJ databases">
        <title>An RpoN-dependent PEP-CTERM gene is involved in floc formation of an Aquincola tertiaricarbonis strain.</title>
        <authorList>
            <person name="Qiu D."/>
            <person name="Xia M."/>
        </authorList>
    </citation>
    <scope>NUCLEOTIDE SEQUENCE</scope>
    <source>
        <strain evidence="11">RN12</strain>
    </source>
</reference>
<dbReference type="Proteomes" id="UP001056201">
    <property type="component" value="Chromosome 1"/>
</dbReference>
<gene>
    <name evidence="11" type="ORF">MW290_00495</name>
</gene>
<dbReference type="PANTHER" id="PTHR30221">
    <property type="entry name" value="SMALL-CONDUCTANCE MECHANOSENSITIVE CHANNEL"/>
    <property type="match status" value="1"/>
</dbReference>
<comment type="caution">
    <text evidence="7">Lacks conserved residue(s) required for the propagation of feature annotation.</text>
</comment>
<dbReference type="InterPro" id="IPR010920">
    <property type="entry name" value="LSM_dom_sf"/>
</dbReference>
<sequence>MGASLSVKRQRGGAGWAAGPRHPPLASAGGLLALLLWAALQGAPALAQSAAAWPLAGDGATPAAAAASGPAAAAPDAPALVELHHRQIVTLRARLLGDTPAERAELARQAIEAVAAQAGPGRVTHDAAGDAVRFQVDGQTVFFLLPEDVGGARPGVLLEAATRQVAHRLQAAVAEAREMRDPRQLALGAASAAAATVLAVGLAWGLFRIRRRLVQRLDAALQRWHQRHPAASLVGAYGRHAHGGVRWLAAALAWVGALLVAELWATFVLRQFAYTRPWGERASLWLLDRLQAFALAIAAAVPGLLTAVLIFTLAWLLTRTLTLLLRRVEQGELQLAWLDRDTAGPTRRLGHLLVWLFALAIAYPYLPGAQSESFKGVTVLAGLMLSLGASGAVGQAMSGLSLMYARAMRPGEYVKIGEVEGTVSHMGLFATQIHTGMGEAVSLPNAVIAGQAVRNFSRLVGDGQFVLHTAVTIGYATPWRQVHHMLLEAARRTPGVATEPPPYVVQTALSDFYVEYRLCAQADRSAPRRRAEAMNQLHGHIQDVFNEHGVQIMSPHYMTDTAQPQVVKPGAWFPVEGREGGRT</sequence>
<keyword evidence="7" id="KW-0997">Cell inner membrane</keyword>
<dbReference type="Gene3D" id="1.10.287.1260">
    <property type="match status" value="1"/>
</dbReference>
<dbReference type="InterPro" id="IPR045275">
    <property type="entry name" value="MscS_archaea/bacteria_type"/>
</dbReference>
<dbReference type="Gene3D" id="3.30.70.100">
    <property type="match status" value="1"/>
</dbReference>
<keyword evidence="12" id="KW-1185">Reference proteome</keyword>
<keyword evidence="5 7" id="KW-1133">Transmembrane helix</keyword>